<feature type="transmembrane region" description="Helical" evidence="1">
    <location>
        <begin position="407"/>
        <end position="428"/>
    </location>
</feature>
<evidence type="ECO:0008006" key="5">
    <source>
        <dbReference type="Google" id="ProtNLM"/>
    </source>
</evidence>
<evidence type="ECO:0000313" key="3">
    <source>
        <dbReference type="EMBL" id="CAF1189687.1"/>
    </source>
</evidence>
<keyword evidence="1" id="KW-0472">Membrane</keyword>
<evidence type="ECO:0000256" key="2">
    <source>
        <dbReference type="SAM" id="SignalP"/>
    </source>
</evidence>
<gene>
    <name evidence="3" type="ORF">EDS130_LOCUS24730</name>
</gene>
<dbReference type="OrthoDB" id="10006285at2759"/>
<evidence type="ECO:0000256" key="1">
    <source>
        <dbReference type="SAM" id="Phobius"/>
    </source>
</evidence>
<comment type="caution">
    <text evidence="3">The sequence shown here is derived from an EMBL/GenBank/DDBJ whole genome shotgun (WGS) entry which is preliminary data.</text>
</comment>
<protein>
    <recommendedName>
        <fullName evidence="5">3-carboxymuconate cyclase</fullName>
    </recommendedName>
</protein>
<dbReference type="Proteomes" id="UP000663852">
    <property type="component" value="Unassembled WGS sequence"/>
</dbReference>
<dbReference type="Gene3D" id="2.130.10.10">
    <property type="entry name" value="YVTN repeat-like/Quinoprotein amine dehydrogenase"/>
    <property type="match status" value="1"/>
</dbReference>
<dbReference type="AlphaFoldDB" id="A0A814VJ86"/>
<feature type="signal peptide" evidence="2">
    <location>
        <begin position="1"/>
        <end position="20"/>
    </location>
</feature>
<dbReference type="SUPFAM" id="SSF75011">
    <property type="entry name" value="3-carboxy-cis,cis-mucoante lactonizing enzyme"/>
    <property type="match status" value="1"/>
</dbReference>
<keyword evidence="2" id="KW-0732">Signal</keyword>
<proteinExistence type="predicted"/>
<reference evidence="3" key="1">
    <citation type="submission" date="2021-02" db="EMBL/GenBank/DDBJ databases">
        <authorList>
            <person name="Nowell W R."/>
        </authorList>
    </citation>
    <scope>NUCLEOTIDE SEQUENCE</scope>
</reference>
<name>A0A814VJ86_ADIRI</name>
<keyword evidence="1" id="KW-1133">Transmembrane helix</keyword>
<dbReference type="EMBL" id="CAJNOJ010000142">
    <property type="protein sequence ID" value="CAF1189687.1"/>
    <property type="molecule type" value="Genomic_DNA"/>
</dbReference>
<evidence type="ECO:0000313" key="4">
    <source>
        <dbReference type="Proteomes" id="UP000663852"/>
    </source>
</evidence>
<organism evidence="3 4">
    <name type="scientific">Adineta ricciae</name>
    <name type="common">Rotifer</name>
    <dbReference type="NCBI Taxonomy" id="249248"/>
    <lineage>
        <taxon>Eukaryota</taxon>
        <taxon>Metazoa</taxon>
        <taxon>Spiralia</taxon>
        <taxon>Gnathifera</taxon>
        <taxon>Rotifera</taxon>
        <taxon>Eurotatoria</taxon>
        <taxon>Bdelloidea</taxon>
        <taxon>Adinetida</taxon>
        <taxon>Adinetidae</taxon>
        <taxon>Adineta</taxon>
    </lineage>
</organism>
<feature type="chain" id="PRO_5032828498" description="3-carboxymuconate cyclase" evidence="2">
    <location>
        <begin position="21"/>
        <end position="429"/>
    </location>
</feature>
<accession>A0A814VJ86</accession>
<dbReference type="InterPro" id="IPR015943">
    <property type="entry name" value="WD40/YVTN_repeat-like_dom_sf"/>
</dbReference>
<sequence length="429" mass="44850">MRLVILYSAFVLLLTIPINGQTLYPTTSGSVGAVYTMSNAASMNQILIHSLNSTGQLTLTNSVNTNGTGVNTTAGDPLFSQGALGVYSNYLFAVNPGSNSLSMFMLSSSDATQVILISVQPTYGVFPVSVAVNNMYACVLTGGSMTGIRCYTYNSSGLFIVTSFDRNLTSILSQSVPPSGPRQTFSQILFSADNMALIISMKGFNATSAGSLLFYTLNSDKTVLAANPIQMTPTGGILPFSMTLVGMNGLLITDPGAAGVLTMTYSSANGTISNSMLTPVNTTLASALCWSTYSPNLGNYYAIGAGTVTIVELTLNLTSTSNPVQIIQYYQLPNNTGALEATVVSLAGTDYLYVIGTTAHVITGYQLKAAGQAMANGMVTSQLGDTTSIPKLAGIAAFVNTKSSKSLATSVFVSTKMVIVLFIVSLFML</sequence>
<keyword evidence="1" id="KW-0812">Transmembrane</keyword>